<evidence type="ECO:0000256" key="9">
    <source>
        <dbReference type="SAM" id="MobiDB-lite"/>
    </source>
</evidence>
<dbReference type="AlphaFoldDB" id="A0A6J3BYF8"/>
<feature type="domain" description="C2H2-type" evidence="10">
    <location>
        <begin position="509"/>
        <end position="536"/>
    </location>
</feature>
<evidence type="ECO:0000256" key="4">
    <source>
        <dbReference type="ARBA" id="ARBA00022771"/>
    </source>
</evidence>
<dbReference type="Gene3D" id="3.40.1800.20">
    <property type="match status" value="1"/>
</dbReference>
<feature type="binding site" evidence="8">
    <location>
        <position position="16"/>
    </location>
    <ligand>
        <name>Zn(2+)</name>
        <dbReference type="ChEBI" id="CHEBI:29105"/>
    </ligand>
</feature>
<dbReference type="GeneID" id="113510067"/>
<sequence length="566" mass="65595">MDIDNIKSWVSQPDVCRCCLSASGTWDMTASYVTESGVKEVYNDMLQDCYGITLSHLTQWGPSHLMCSLCASHLRDANTFREQVLQADKHFTAYWSRPEAFSDVPIKCEGASPHSDSAEPPYTDDESNITLNSYISPEKSKALRKREKSGVKSKRERKKISSDDDYDSDVPISLLVKDGDMGRLEGKKETDVRTKDQNKPLESKTSKIKSQNYIDNRELRSNITLILKYSSVIPFRHVNNSKYACLYCANEYLLFNKLKKHVISIHNDLEEDEITACLKTPKDLVKADINDLICKLCKDKFLTIDNFVEHLTGIHNKVYYSLSRVNPSHGILAFDLSSENLKCLMCSKEFRFFKNLSMHMNEHSTNFMCHRCGKNFVSDHRLQTHVIMHNKKNINCKHCNKSFKTVSARNYHIKKVHSEVKYKCSECSQTFEQYYQRLRHLVDSHDMKKPKFKCHICEKELATSGGLAAHIRYSHLKTTQYTCELCGKLFVYKWIWQRHMAVHSGAKNFECKVCNKKFAKSYTLQMHTRIHMNDKRFSCDVCKTAFIQKCSLKNHFKVHHPETTIE</sequence>
<dbReference type="GO" id="GO:0008270">
    <property type="term" value="F:zinc ion binding"/>
    <property type="evidence" value="ECO:0007669"/>
    <property type="project" value="UniProtKB-UniRule"/>
</dbReference>
<dbReference type="PANTHER" id="PTHR24394:SF29">
    <property type="entry name" value="MYONEURIN"/>
    <property type="match status" value="1"/>
</dbReference>
<comment type="subcellular location">
    <subcellularLocation>
        <location evidence="1">Nucleus</location>
    </subcellularLocation>
</comment>
<feature type="compositionally biased region" description="Basic residues" evidence="9">
    <location>
        <begin position="142"/>
        <end position="158"/>
    </location>
</feature>
<evidence type="ECO:0000313" key="13">
    <source>
        <dbReference type="RefSeq" id="XP_031766483.1"/>
    </source>
</evidence>
<dbReference type="PROSITE" id="PS50157">
    <property type="entry name" value="ZINC_FINGER_C2H2_2"/>
    <property type="match status" value="8"/>
</dbReference>
<dbReference type="SMART" id="SM00868">
    <property type="entry name" value="zf-AD"/>
    <property type="match status" value="1"/>
</dbReference>
<feature type="domain" description="C2H2-type" evidence="10">
    <location>
        <begin position="341"/>
        <end position="364"/>
    </location>
</feature>
<dbReference type="PANTHER" id="PTHR24394">
    <property type="entry name" value="ZINC FINGER PROTEIN"/>
    <property type="match status" value="1"/>
</dbReference>
<feature type="region of interest" description="Disordered" evidence="9">
    <location>
        <begin position="185"/>
        <end position="206"/>
    </location>
</feature>
<dbReference type="SUPFAM" id="SSF57667">
    <property type="entry name" value="beta-beta-alpha zinc fingers"/>
    <property type="match status" value="4"/>
</dbReference>
<protein>
    <submittedName>
        <fullName evidence="13">Zinc finger protein 540-like isoform X1</fullName>
    </submittedName>
</protein>
<feature type="binding site" evidence="8">
    <location>
        <position position="67"/>
    </location>
    <ligand>
        <name>Zn(2+)</name>
        <dbReference type="ChEBI" id="CHEBI:29105"/>
    </ligand>
</feature>
<dbReference type="FunCoup" id="A0A6J3BYF8">
    <property type="interactions" value="182"/>
</dbReference>
<feature type="compositionally biased region" description="Basic and acidic residues" evidence="9">
    <location>
        <begin position="185"/>
        <end position="205"/>
    </location>
</feature>
<keyword evidence="12" id="KW-1185">Reference proteome</keyword>
<keyword evidence="6" id="KW-0539">Nucleus</keyword>
<dbReference type="RefSeq" id="XP_031766483.1">
    <property type="nucleotide sequence ID" value="XM_031910623.2"/>
</dbReference>
<keyword evidence="2 8" id="KW-0479">Metal-binding</keyword>
<dbReference type="GO" id="GO:0005634">
    <property type="term" value="C:nucleus"/>
    <property type="evidence" value="ECO:0007669"/>
    <property type="project" value="UniProtKB-SubCell"/>
</dbReference>
<evidence type="ECO:0000256" key="1">
    <source>
        <dbReference type="ARBA" id="ARBA00004123"/>
    </source>
</evidence>
<feature type="region of interest" description="Disordered" evidence="9">
    <location>
        <begin position="106"/>
        <end position="166"/>
    </location>
</feature>
<evidence type="ECO:0000259" key="10">
    <source>
        <dbReference type="PROSITE" id="PS50157"/>
    </source>
</evidence>
<evidence type="ECO:0000313" key="12">
    <source>
        <dbReference type="Proteomes" id="UP001652740"/>
    </source>
</evidence>
<dbReference type="OrthoDB" id="8922241at2759"/>
<evidence type="ECO:0000256" key="3">
    <source>
        <dbReference type="ARBA" id="ARBA00022737"/>
    </source>
</evidence>
<evidence type="ECO:0000256" key="5">
    <source>
        <dbReference type="ARBA" id="ARBA00022833"/>
    </source>
</evidence>
<feature type="domain" description="C2H2-type" evidence="10">
    <location>
        <begin position="422"/>
        <end position="450"/>
    </location>
</feature>
<organism evidence="12 13">
    <name type="scientific">Galleria mellonella</name>
    <name type="common">Greater wax moth</name>
    <dbReference type="NCBI Taxonomy" id="7137"/>
    <lineage>
        <taxon>Eukaryota</taxon>
        <taxon>Metazoa</taxon>
        <taxon>Ecdysozoa</taxon>
        <taxon>Arthropoda</taxon>
        <taxon>Hexapoda</taxon>
        <taxon>Insecta</taxon>
        <taxon>Pterygota</taxon>
        <taxon>Neoptera</taxon>
        <taxon>Endopterygota</taxon>
        <taxon>Lepidoptera</taxon>
        <taxon>Glossata</taxon>
        <taxon>Ditrysia</taxon>
        <taxon>Pyraloidea</taxon>
        <taxon>Pyralidae</taxon>
        <taxon>Galleriinae</taxon>
        <taxon>Galleria</taxon>
    </lineage>
</organism>
<evidence type="ECO:0000256" key="6">
    <source>
        <dbReference type="ARBA" id="ARBA00023242"/>
    </source>
</evidence>
<dbReference type="FunFam" id="3.30.160.60:FF:000446">
    <property type="entry name" value="Zinc finger protein"/>
    <property type="match status" value="1"/>
</dbReference>
<feature type="domain" description="C2H2-type" evidence="10">
    <location>
        <begin position="367"/>
        <end position="394"/>
    </location>
</feature>
<evidence type="ECO:0000256" key="2">
    <source>
        <dbReference type="ARBA" id="ARBA00022723"/>
    </source>
</evidence>
<accession>A0A6J3BYF8</accession>
<dbReference type="Proteomes" id="UP001652740">
    <property type="component" value="Unplaced"/>
</dbReference>
<name>A0A6J3BYF8_GALME</name>
<dbReference type="PROSITE" id="PS00028">
    <property type="entry name" value="ZINC_FINGER_C2H2_1"/>
    <property type="match status" value="10"/>
</dbReference>
<feature type="binding site" evidence="8">
    <location>
        <position position="19"/>
    </location>
    <ligand>
        <name>Zn(2+)</name>
        <dbReference type="ChEBI" id="CHEBI:29105"/>
    </ligand>
</feature>
<dbReference type="Gene3D" id="3.30.160.60">
    <property type="entry name" value="Classic Zinc Finger"/>
    <property type="match status" value="6"/>
</dbReference>
<evidence type="ECO:0000256" key="7">
    <source>
        <dbReference type="PROSITE-ProRule" id="PRU00042"/>
    </source>
</evidence>
<feature type="domain" description="C2H2-type" evidence="10">
    <location>
        <begin position="452"/>
        <end position="480"/>
    </location>
</feature>
<evidence type="ECO:0000259" key="11">
    <source>
        <dbReference type="PROSITE" id="PS51915"/>
    </source>
</evidence>
<feature type="domain" description="ZAD" evidence="11">
    <location>
        <begin position="14"/>
        <end position="94"/>
    </location>
</feature>
<dbReference type="SMART" id="SM00355">
    <property type="entry name" value="ZnF_C2H2"/>
    <property type="match status" value="10"/>
</dbReference>
<dbReference type="Pfam" id="PF00096">
    <property type="entry name" value="zf-C2H2"/>
    <property type="match status" value="2"/>
</dbReference>
<gene>
    <name evidence="13" type="primary">LOC113510067</name>
</gene>
<dbReference type="InterPro" id="IPR013087">
    <property type="entry name" value="Znf_C2H2_type"/>
</dbReference>
<dbReference type="SUPFAM" id="SSF57716">
    <property type="entry name" value="Glucocorticoid receptor-like (DNA-binding domain)"/>
    <property type="match status" value="1"/>
</dbReference>
<keyword evidence="3" id="KW-0677">Repeat</keyword>
<dbReference type="Pfam" id="PF07776">
    <property type="entry name" value="zf-AD"/>
    <property type="match status" value="1"/>
</dbReference>
<dbReference type="InterPro" id="IPR012934">
    <property type="entry name" value="Znf_AD"/>
</dbReference>
<keyword evidence="4 7" id="KW-0863">Zinc-finger</keyword>
<dbReference type="GO" id="GO:0000981">
    <property type="term" value="F:DNA-binding transcription factor activity, RNA polymerase II-specific"/>
    <property type="evidence" value="ECO:0007669"/>
    <property type="project" value="TreeGrafter"/>
</dbReference>
<feature type="domain" description="C2H2-type" evidence="10">
    <location>
        <begin position="394"/>
        <end position="422"/>
    </location>
</feature>
<feature type="binding site" evidence="8">
    <location>
        <position position="70"/>
    </location>
    <ligand>
        <name>Zn(2+)</name>
        <dbReference type="ChEBI" id="CHEBI:29105"/>
    </ligand>
</feature>
<dbReference type="InterPro" id="IPR036236">
    <property type="entry name" value="Znf_C2H2_sf"/>
</dbReference>
<dbReference type="InParanoid" id="A0A6J3BYF8"/>
<feature type="domain" description="C2H2-type" evidence="10">
    <location>
        <begin position="537"/>
        <end position="564"/>
    </location>
</feature>
<dbReference type="PROSITE" id="PS51915">
    <property type="entry name" value="ZAD"/>
    <property type="match status" value="1"/>
</dbReference>
<reference evidence="13" key="1">
    <citation type="submission" date="2025-08" db="UniProtKB">
        <authorList>
            <consortium name="RefSeq"/>
        </authorList>
    </citation>
    <scope>IDENTIFICATION</scope>
    <source>
        <tissue evidence="13">Whole larvae</tissue>
    </source>
</reference>
<proteinExistence type="predicted"/>
<evidence type="ECO:0000256" key="8">
    <source>
        <dbReference type="PROSITE-ProRule" id="PRU01263"/>
    </source>
</evidence>
<keyword evidence="5 8" id="KW-0862">Zinc</keyword>
<feature type="domain" description="C2H2-type" evidence="10">
    <location>
        <begin position="481"/>
        <end position="508"/>
    </location>
</feature>